<dbReference type="Gene3D" id="3.20.20.100">
    <property type="entry name" value="NADP-dependent oxidoreductase domain"/>
    <property type="match status" value="1"/>
</dbReference>
<accession>A0ABR2WCN7</accession>
<evidence type="ECO:0000256" key="2">
    <source>
        <dbReference type="ARBA" id="ARBA00038157"/>
    </source>
</evidence>
<evidence type="ECO:0000259" key="3">
    <source>
        <dbReference type="Pfam" id="PF00248"/>
    </source>
</evidence>
<dbReference type="EMBL" id="JASJQH010004860">
    <property type="protein sequence ID" value="KAK9752643.1"/>
    <property type="molecule type" value="Genomic_DNA"/>
</dbReference>
<dbReference type="Pfam" id="PF00248">
    <property type="entry name" value="Aldo_ket_red"/>
    <property type="match status" value="1"/>
</dbReference>
<dbReference type="InterPro" id="IPR023210">
    <property type="entry name" value="NADP_OxRdtase_dom"/>
</dbReference>
<feature type="domain" description="NADP-dependent oxidoreductase" evidence="3">
    <location>
        <begin position="2"/>
        <end position="97"/>
    </location>
</feature>
<dbReference type="Proteomes" id="UP001479436">
    <property type="component" value="Unassembled WGS sequence"/>
</dbReference>
<dbReference type="SUPFAM" id="SSF51430">
    <property type="entry name" value="NAD(P)-linked oxidoreductase"/>
    <property type="match status" value="1"/>
</dbReference>
<organism evidence="4 5">
    <name type="scientific">Basidiobolus ranarum</name>
    <dbReference type="NCBI Taxonomy" id="34480"/>
    <lineage>
        <taxon>Eukaryota</taxon>
        <taxon>Fungi</taxon>
        <taxon>Fungi incertae sedis</taxon>
        <taxon>Zoopagomycota</taxon>
        <taxon>Entomophthoromycotina</taxon>
        <taxon>Basidiobolomycetes</taxon>
        <taxon>Basidiobolales</taxon>
        <taxon>Basidiobolaceae</taxon>
        <taxon>Basidiobolus</taxon>
    </lineage>
</organism>
<evidence type="ECO:0000313" key="5">
    <source>
        <dbReference type="Proteomes" id="UP001479436"/>
    </source>
</evidence>
<keyword evidence="1" id="KW-0560">Oxidoreductase</keyword>
<dbReference type="InterPro" id="IPR050523">
    <property type="entry name" value="AKR_Detox_Biosynth"/>
</dbReference>
<evidence type="ECO:0000256" key="1">
    <source>
        <dbReference type="ARBA" id="ARBA00023002"/>
    </source>
</evidence>
<comment type="similarity">
    <text evidence="2">Belongs to the aldo/keto reductase family. Aldo/keto reductase 2 subfamily.</text>
</comment>
<proteinExistence type="inferred from homology"/>
<evidence type="ECO:0000313" key="4">
    <source>
        <dbReference type="EMBL" id="KAK9752643.1"/>
    </source>
</evidence>
<sequence length="100" mass="11164">MRRDFEREIIPMACHFGMALAPWDVLGGGTLKTKAEIAERKKKREGLRSIFRKEQSEEGARISEALEKVALEQGVKSITPIAIAYVMAKAPHVFPLVADK</sequence>
<protein>
    <submittedName>
        <fullName evidence="4">Aryl-alcohol dehydrogenase</fullName>
    </submittedName>
</protein>
<gene>
    <name evidence="4" type="primary">AAD10</name>
    <name evidence="4" type="ORF">K7432_018014</name>
</gene>
<reference evidence="4 5" key="1">
    <citation type="submission" date="2023-04" db="EMBL/GenBank/DDBJ databases">
        <title>Genome of Basidiobolus ranarum AG-B5.</title>
        <authorList>
            <person name="Stajich J.E."/>
            <person name="Carter-House D."/>
            <person name="Gryganskyi A."/>
        </authorList>
    </citation>
    <scope>NUCLEOTIDE SEQUENCE [LARGE SCALE GENOMIC DNA]</scope>
    <source>
        <strain evidence="4 5">AG-B5</strain>
    </source>
</reference>
<keyword evidence="5" id="KW-1185">Reference proteome</keyword>
<name>A0ABR2WCN7_9FUNG</name>
<dbReference type="InterPro" id="IPR036812">
    <property type="entry name" value="NAD(P)_OxRdtase_dom_sf"/>
</dbReference>
<dbReference type="PANTHER" id="PTHR43364">
    <property type="entry name" value="NADH-SPECIFIC METHYLGLYOXAL REDUCTASE-RELATED"/>
    <property type="match status" value="1"/>
</dbReference>
<dbReference type="PANTHER" id="PTHR43364:SF2">
    <property type="entry name" value="ARYL-ALCOHOL DEHYDROGENASE AAD10-RELATED"/>
    <property type="match status" value="1"/>
</dbReference>
<comment type="caution">
    <text evidence="4">The sequence shown here is derived from an EMBL/GenBank/DDBJ whole genome shotgun (WGS) entry which is preliminary data.</text>
</comment>